<organism evidence="3 4">
    <name type="scientific">Paenibacillus gyeongsangnamensis</name>
    <dbReference type="NCBI Taxonomy" id="3388067"/>
    <lineage>
        <taxon>Bacteria</taxon>
        <taxon>Bacillati</taxon>
        <taxon>Bacillota</taxon>
        <taxon>Bacilli</taxon>
        <taxon>Bacillales</taxon>
        <taxon>Paenibacillaceae</taxon>
        <taxon>Paenibacillus</taxon>
    </lineage>
</organism>
<dbReference type="PANTHER" id="PTHR12049">
    <property type="entry name" value="PROTEIN ARGININE METHYLTRANSFERASE NDUFAF7, MITOCHONDRIAL"/>
    <property type="match status" value="1"/>
</dbReference>
<dbReference type="GO" id="GO:0032259">
    <property type="term" value="P:methylation"/>
    <property type="evidence" value="ECO:0007669"/>
    <property type="project" value="UniProtKB-KW"/>
</dbReference>
<sequence length="383" mass="43673">MEMELGLAGRQSEGNGLIRYLRSRMELQPDGAISFYEYMKHCLYHPDWGYYTSERVKIGKEGDFYTSASIGGLMGEMLAEWIMKQWADAGMKEPLTLIEWGGGSGKLAKDVLDAIRSGSPECYERVRYIGVETSEYHRRLQRETLAEHAGRVRLLSVEEWRREGPWSHAVLWSNELLDAMPVHRLRYREGLGWEEIAVGWDEESHWFRERLRPLKDPEVLGYVAREAVPERDGQTIEVNTDAVSWLAGVAERMESGWVLTVDYGDVSREIYGPHRIAGTLMCYRKHLASAAPYEFPGEQDMTAHVNFSALLHAGEAAGVTESRLLTQKQFLVEQGLLSKLQDHDAADPFSPAARRNRAIRQLLLSDQMSELFKVLIQKKGDPR</sequence>
<evidence type="ECO:0000313" key="4">
    <source>
        <dbReference type="Proteomes" id="UP001527882"/>
    </source>
</evidence>
<gene>
    <name evidence="3" type="ORF">O9H85_01890</name>
</gene>
<dbReference type="PANTHER" id="PTHR12049:SF7">
    <property type="entry name" value="PROTEIN ARGININE METHYLTRANSFERASE NDUFAF7, MITOCHONDRIAL"/>
    <property type="match status" value="1"/>
</dbReference>
<name>A0ABT4Q2V8_9BACL</name>
<dbReference type="InterPro" id="IPR038375">
    <property type="entry name" value="NDUFAF7_sf"/>
</dbReference>
<dbReference type="Gene3D" id="3.40.50.12710">
    <property type="match status" value="1"/>
</dbReference>
<dbReference type="InterPro" id="IPR003788">
    <property type="entry name" value="NDUFAF7"/>
</dbReference>
<evidence type="ECO:0000256" key="2">
    <source>
        <dbReference type="ARBA" id="ARBA00022679"/>
    </source>
</evidence>
<evidence type="ECO:0000256" key="1">
    <source>
        <dbReference type="ARBA" id="ARBA00022603"/>
    </source>
</evidence>
<comment type="caution">
    <text evidence="3">The sequence shown here is derived from an EMBL/GenBank/DDBJ whole genome shotgun (WGS) entry which is preliminary data.</text>
</comment>
<protein>
    <submittedName>
        <fullName evidence="3">SAM-dependent methyltransferase</fullName>
        <ecNumber evidence="3">2.1.1.-</ecNumber>
    </submittedName>
</protein>
<keyword evidence="2 3" id="KW-0808">Transferase</keyword>
<dbReference type="RefSeq" id="WP_269879571.1">
    <property type="nucleotide sequence ID" value="NZ_JAQAGZ010000001.1"/>
</dbReference>
<dbReference type="InterPro" id="IPR029063">
    <property type="entry name" value="SAM-dependent_MTases_sf"/>
</dbReference>
<dbReference type="SUPFAM" id="SSF53335">
    <property type="entry name" value="S-adenosyl-L-methionine-dependent methyltransferases"/>
    <property type="match status" value="1"/>
</dbReference>
<keyword evidence="4" id="KW-1185">Reference proteome</keyword>
<dbReference type="Pfam" id="PF02636">
    <property type="entry name" value="Methyltransf_28"/>
    <property type="match status" value="1"/>
</dbReference>
<accession>A0ABT4Q2V8</accession>
<dbReference type="Proteomes" id="UP001527882">
    <property type="component" value="Unassembled WGS sequence"/>
</dbReference>
<reference evidence="3 4" key="1">
    <citation type="submission" date="2022-12" db="EMBL/GenBank/DDBJ databases">
        <title>Draft genome sequence of Paenibacillus sp. dW9.</title>
        <authorList>
            <person name="Choi E.-W."/>
            <person name="Kim D.-U."/>
        </authorList>
    </citation>
    <scope>NUCLEOTIDE SEQUENCE [LARGE SCALE GENOMIC DNA]</scope>
    <source>
        <strain evidence="4">dW9</strain>
    </source>
</reference>
<proteinExistence type="predicted"/>
<dbReference type="EC" id="2.1.1.-" evidence="3"/>
<evidence type="ECO:0000313" key="3">
    <source>
        <dbReference type="EMBL" id="MCZ8511209.1"/>
    </source>
</evidence>
<keyword evidence="1 3" id="KW-0489">Methyltransferase</keyword>
<dbReference type="GO" id="GO:0008168">
    <property type="term" value="F:methyltransferase activity"/>
    <property type="evidence" value="ECO:0007669"/>
    <property type="project" value="UniProtKB-KW"/>
</dbReference>
<dbReference type="EMBL" id="JAQAGZ010000001">
    <property type="protein sequence ID" value="MCZ8511209.1"/>
    <property type="molecule type" value="Genomic_DNA"/>
</dbReference>